<dbReference type="AlphaFoldDB" id="A0A2T5LRR9"/>
<dbReference type="GeneID" id="63817051"/>
<dbReference type="EMBL" id="MSFN02000007">
    <property type="protein sequence ID" value="PTU18979.1"/>
    <property type="molecule type" value="Genomic_DNA"/>
</dbReference>
<dbReference type="VEuPathDB" id="FungiDB:P175DRAFT_0534763"/>
<feature type="chain" id="PRO_5015681194" evidence="1">
    <location>
        <begin position="16"/>
        <end position="107"/>
    </location>
</feature>
<evidence type="ECO:0000313" key="3">
    <source>
        <dbReference type="Proteomes" id="UP000244073"/>
    </source>
</evidence>
<evidence type="ECO:0000313" key="2">
    <source>
        <dbReference type="EMBL" id="PTU18979.1"/>
    </source>
</evidence>
<name>A0A2T5LRR9_9EURO</name>
<protein>
    <submittedName>
        <fullName evidence="2">Uncharacterized protein</fullName>
    </submittedName>
</protein>
<keyword evidence="1" id="KW-0732">Signal</keyword>
<dbReference type="RefSeq" id="XP_040750371.1">
    <property type="nucleotide sequence ID" value="XM_040900169.1"/>
</dbReference>
<evidence type="ECO:0000256" key="1">
    <source>
        <dbReference type="SAM" id="SignalP"/>
    </source>
</evidence>
<comment type="caution">
    <text evidence="2">The sequence shown here is derived from an EMBL/GenBank/DDBJ whole genome shotgun (WGS) entry which is preliminary data.</text>
</comment>
<reference evidence="2 3" key="1">
    <citation type="journal article" date="2018" name="Proc. Natl. Acad. Sci. U.S.A.">
        <title>Linking secondary metabolites to gene clusters through genome sequencing of six diverse Aspergillus species.</title>
        <authorList>
            <person name="Kaerboelling I."/>
            <person name="Vesth T.C."/>
            <person name="Frisvad J.C."/>
            <person name="Nybo J.L."/>
            <person name="Theobald S."/>
            <person name="Kuo A."/>
            <person name="Bowyer P."/>
            <person name="Matsuda Y."/>
            <person name="Mondo S."/>
            <person name="Lyhne E.K."/>
            <person name="Kogle M.E."/>
            <person name="Clum A."/>
            <person name="Lipzen A."/>
            <person name="Salamov A."/>
            <person name="Ngan C.Y."/>
            <person name="Daum C."/>
            <person name="Chiniquy J."/>
            <person name="Barry K."/>
            <person name="LaButti K."/>
            <person name="Haridas S."/>
            <person name="Simmons B.A."/>
            <person name="Magnuson J.K."/>
            <person name="Mortensen U.H."/>
            <person name="Larsen T.O."/>
            <person name="Grigoriev I.V."/>
            <person name="Baker S.E."/>
            <person name="Andersen M.R."/>
        </authorList>
    </citation>
    <scope>NUCLEOTIDE SEQUENCE [LARGE SCALE GENOMIC DNA]</scope>
    <source>
        <strain evidence="2 3">IBT 24754</strain>
    </source>
</reference>
<accession>A0A2T5LRR9</accession>
<sequence>MGVNILLFLWRGSDAIGGQQSRPTGTVAGTTFRGLIPFSHDATTHDGFVFQKWGLCAGRDDLSEEKRLSEENPRILPHQCEHRSSILPQNPGLILYGRLYLSVQKTY</sequence>
<feature type="signal peptide" evidence="1">
    <location>
        <begin position="1"/>
        <end position="15"/>
    </location>
</feature>
<dbReference type="Proteomes" id="UP000244073">
    <property type="component" value="Unassembled WGS sequence"/>
</dbReference>
<gene>
    <name evidence="2" type="ORF">P175DRAFT_0534763</name>
</gene>
<proteinExistence type="predicted"/>
<organism evidence="2 3">
    <name type="scientific">Aspergillus ochraceoroseus IBT 24754</name>
    <dbReference type="NCBI Taxonomy" id="1392256"/>
    <lineage>
        <taxon>Eukaryota</taxon>
        <taxon>Fungi</taxon>
        <taxon>Dikarya</taxon>
        <taxon>Ascomycota</taxon>
        <taxon>Pezizomycotina</taxon>
        <taxon>Eurotiomycetes</taxon>
        <taxon>Eurotiomycetidae</taxon>
        <taxon>Eurotiales</taxon>
        <taxon>Aspergillaceae</taxon>
        <taxon>Aspergillus</taxon>
        <taxon>Aspergillus subgen. Nidulantes</taxon>
    </lineage>
</organism>